<proteinExistence type="inferred from homology"/>
<dbReference type="Gene3D" id="1.10.890.10">
    <property type="entry name" value="HNS-dependent expression A"/>
    <property type="match status" value="1"/>
</dbReference>
<accession>A0AAW7K9W7</accession>
<keyword evidence="7" id="KW-1185">Reference proteome</keyword>
<dbReference type="EMBL" id="JAUEHU010000016">
    <property type="protein sequence ID" value="MDN0088715.1"/>
    <property type="molecule type" value="Genomic_DNA"/>
</dbReference>
<dbReference type="GO" id="GO:1990451">
    <property type="term" value="P:cellular stress response to acidic pH"/>
    <property type="evidence" value="ECO:0007669"/>
    <property type="project" value="UniProtKB-UniRule"/>
</dbReference>
<dbReference type="InterPro" id="IPR038303">
    <property type="entry name" value="HdeA/HdeB_sf"/>
</dbReference>
<name>A0AAW7K9W7_9GAMM</name>
<feature type="chain" id="PRO_5043061502" description="Acid stress chaperone HdeB" evidence="4">
    <location>
        <begin position="25"/>
        <end position="108"/>
    </location>
</feature>
<dbReference type="GO" id="GO:0051082">
    <property type="term" value="F:unfolded protein binding"/>
    <property type="evidence" value="ECO:0007669"/>
    <property type="project" value="InterPro"/>
</dbReference>
<evidence type="ECO:0000256" key="1">
    <source>
        <dbReference type="ARBA" id="ARBA00022729"/>
    </source>
</evidence>
<evidence type="ECO:0000313" key="7">
    <source>
        <dbReference type="Proteomes" id="UP000040578"/>
    </source>
</evidence>
<feature type="signal peptide" evidence="4">
    <location>
        <begin position="1"/>
        <end position="24"/>
    </location>
</feature>
<reference evidence="5 7" key="1">
    <citation type="submission" date="2015-03" db="EMBL/GenBank/DDBJ databases">
        <authorList>
            <consortium name="Pathogen Informatics"/>
            <person name="Murphy D."/>
        </authorList>
    </citation>
    <scope>NUCLEOTIDE SEQUENCE [LARGE SCALE GENOMIC DNA]</scope>
    <source>
        <strain evidence="7">type strain: CIP110231</strain>
        <strain evidence="5">Type strain: CIP110231</strain>
    </source>
</reference>
<protein>
    <recommendedName>
        <fullName evidence="4">Acid stress chaperone HdeB</fullName>
    </recommendedName>
</protein>
<dbReference type="GO" id="GO:0042597">
    <property type="term" value="C:periplasmic space"/>
    <property type="evidence" value="ECO:0007669"/>
    <property type="project" value="UniProtKB-SubCell"/>
</dbReference>
<dbReference type="Pfam" id="PF06411">
    <property type="entry name" value="HdeA"/>
    <property type="match status" value="1"/>
</dbReference>
<dbReference type="Proteomes" id="UP000040578">
    <property type="component" value="Unassembled WGS sequence"/>
</dbReference>
<dbReference type="RefSeq" id="WP_049600389.1">
    <property type="nucleotide sequence ID" value="NZ_CPYD01000012.1"/>
</dbReference>
<dbReference type="HAMAP" id="MF_00947">
    <property type="entry name" value="HdeB"/>
    <property type="match status" value="1"/>
</dbReference>
<evidence type="ECO:0000256" key="3">
    <source>
        <dbReference type="ARBA" id="ARBA00023186"/>
    </source>
</evidence>
<evidence type="ECO:0000313" key="5">
    <source>
        <dbReference type="EMBL" id="CNE94904.1"/>
    </source>
</evidence>
<dbReference type="InterPro" id="IPR010486">
    <property type="entry name" value="HNS-dep_expression_A/B"/>
</dbReference>
<organism evidence="6 8">
    <name type="scientific">Yersinia nurmii</name>
    <dbReference type="NCBI Taxonomy" id="685706"/>
    <lineage>
        <taxon>Bacteria</taxon>
        <taxon>Pseudomonadati</taxon>
        <taxon>Pseudomonadota</taxon>
        <taxon>Gammaproteobacteria</taxon>
        <taxon>Enterobacterales</taxon>
        <taxon>Yersiniaceae</taxon>
        <taxon>Yersinia</taxon>
    </lineage>
</organism>
<sequence length="108" mass="12035" precursor="true">MSFKSLRNIPLAGLLLCAATASFAAATSPTTPADMSCKEFIDLNPKSFTPVVFWILNDDTQYKNGDFVDYQETDTVVTPKVIQLCKKSPEKKVSDFKQDIVNFAKKHL</sequence>
<evidence type="ECO:0000256" key="4">
    <source>
        <dbReference type="HAMAP-Rule" id="MF_00947"/>
    </source>
</evidence>
<evidence type="ECO:0000313" key="6">
    <source>
        <dbReference type="EMBL" id="MDN0088715.1"/>
    </source>
</evidence>
<comment type="similarity">
    <text evidence="4">Belongs to the HdeB family.</text>
</comment>
<evidence type="ECO:0000256" key="2">
    <source>
        <dbReference type="ARBA" id="ARBA00022764"/>
    </source>
</evidence>
<dbReference type="NCBIfam" id="NF008599">
    <property type="entry name" value="PRK11566.1"/>
    <property type="match status" value="1"/>
</dbReference>
<keyword evidence="2 4" id="KW-0574">Periplasm</keyword>
<keyword evidence="3 4" id="KW-0143">Chaperone</keyword>
<gene>
    <name evidence="4 6" type="primary">hdeB</name>
    <name evidence="5" type="synonym">hdeB_2</name>
    <name evidence="5" type="ORF">ERS137967_02936</name>
    <name evidence="6" type="ORF">QVN42_15270</name>
</gene>
<evidence type="ECO:0000313" key="8">
    <source>
        <dbReference type="Proteomes" id="UP001167864"/>
    </source>
</evidence>
<keyword evidence="1 4" id="KW-0732">Signal</keyword>
<comment type="function">
    <text evidence="4">Required for optimal acid stress protection, which is important for survival of enteric bacteria in the acidic environment of the host stomach. Exhibits a chaperone-like activity at acidic pH by preventing the aggregation of many different periplasmic proteins.</text>
</comment>
<comment type="caution">
    <text evidence="6">The sequence shown here is derived from an EMBL/GenBank/DDBJ whole genome shotgun (WGS) entry which is preliminary data.</text>
</comment>
<dbReference type="InterPro" id="IPR028623">
    <property type="entry name" value="HdeB"/>
</dbReference>
<dbReference type="AlphaFoldDB" id="A0AAW7K9W7"/>
<comment type="subcellular location">
    <subcellularLocation>
        <location evidence="4">Periplasm</location>
    </subcellularLocation>
</comment>
<dbReference type="Proteomes" id="UP001167864">
    <property type="component" value="Unassembled WGS sequence"/>
</dbReference>
<reference evidence="6" key="2">
    <citation type="submission" date="2023-06" db="EMBL/GenBank/DDBJ databases">
        <authorList>
            <person name="Polev D.E."/>
            <person name="Saitova A.T."/>
            <person name="Bogumilchik E.A."/>
            <person name="Kokorina G.I."/>
            <person name="Voskresenskaia E.A."/>
        </authorList>
    </citation>
    <scope>NUCLEOTIDE SEQUENCE</scope>
    <source>
        <strain evidence="6">2145 StPb PI</strain>
    </source>
</reference>
<dbReference type="EMBL" id="CPYD01000012">
    <property type="protein sequence ID" value="CNE94904.1"/>
    <property type="molecule type" value="Genomic_DNA"/>
</dbReference>